<evidence type="ECO:0000313" key="1">
    <source>
        <dbReference type="EMBL" id="QDZ77524.1"/>
    </source>
</evidence>
<evidence type="ECO:0000313" key="2">
    <source>
        <dbReference type="Proteomes" id="UP000321735"/>
    </source>
</evidence>
<feature type="non-terminal residue" evidence="1">
    <location>
        <position position="1"/>
    </location>
</feature>
<sequence>LNTCQKILFVRIGGTYEEAKQLEIVLSKMVQGKFRVLLINGIDEYKVVEYNWNLPYTCSVGIPLLLDTQLWDQLLKNITYNENIQ</sequence>
<dbReference type="Proteomes" id="UP000321735">
    <property type="component" value="Chromosome"/>
</dbReference>
<dbReference type="AlphaFoldDB" id="A0A9X7M2J6"/>
<accession>A0A9X7M2J6</accession>
<protein>
    <submittedName>
        <fullName evidence="1">Peptidase</fullName>
    </submittedName>
</protein>
<reference evidence="1 2" key="1">
    <citation type="journal article" date="2019" name="Ecotoxicol. Environ. Saf.">
        <title>Microbial characterization of heavy metal resistant bacterial strains isolated from an electroplating wastewater treatment plant.</title>
        <authorList>
            <person name="Cai X."/>
            <person name="Zheng X."/>
            <person name="Zhang D."/>
            <person name="Iqbal W."/>
            <person name="Liu C."/>
            <person name="Yang B."/>
            <person name="Zhao X."/>
            <person name="Lu X."/>
            <person name="Mao Y."/>
        </authorList>
    </citation>
    <scope>NUCLEOTIDE SEQUENCE [LARGE SCALE GENOMIC DNA]</scope>
    <source>
        <strain evidence="1 2">Co1-1</strain>
    </source>
</reference>
<organism evidence="1 2">
    <name type="scientific">Bacillus cereus</name>
    <dbReference type="NCBI Taxonomy" id="1396"/>
    <lineage>
        <taxon>Bacteria</taxon>
        <taxon>Bacillati</taxon>
        <taxon>Bacillota</taxon>
        <taxon>Bacilli</taxon>
        <taxon>Bacillales</taxon>
        <taxon>Bacillaceae</taxon>
        <taxon>Bacillus</taxon>
        <taxon>Bacillus cereus group</taxon>
    </lineage>
</organism>
<proteinExistence type="predicted"/>
<gene>
    <name evidence="1" type="ORF">D0437_33410</name>
</gene>
<name>A0A9X7M2J6_BACCE</name>
<dbReference type="EMBL" id="CP031778">
    <property type="protein sequence ID" value="QDZ77524.1"/>
    <property type="molecule type" value="Genomic_DNA"/>
</dbReference>